<evidence type="ECO:0000256" key="2">
    <source>
        <dbReference type="ARBA" id="ARBA00022898"/>
    </source>
</evidence>
<keyword evidence="2 7" id="KW-0663">Pyridoxal phosphate</keyword>
<comment type="caution">
    <text evidence="8">The sequence shown here is derived from an EMBL/GenBank/DDBJ whole genome shotgun (WGS) entry which is preliminary data.</text>
</comment>
<dbReference type="PANTHER" id="PTHR42735">
    <property type="match status" value="1"/>
</dbReference>
<protein>
    <recommendedName>
        <fullName evidence="5">sphinganine-1-phosphate aldolase</fullName>
        <ecNumber evidence="5">4.1.2.27</ecNumber>
    </recommendedName>
    <alternativeName>
        <fullName evidence="6">Sphingosine-1-phosphate aldolase</fullName>
    </alternativeName>
</protein>
<dbReference type="GO" id="GO:0008117">
    <property type="term" value="F:sphinganine-1-phosphate aldolase activity"/>
    <property type="evidence" value="ECO:0007669"/>
    <property type="project" value="UniProtKB-EC"/>
</dbReference>
<dbReference type="SUPFAM" id="SSF53383">
    <property type="entry name" value="PLP-dependent transferases"/>
    <property type="match status" value="1"/>
</dbReference>
<dbReference type="Gene3D" id="3.40.640.10">
    <property type="entry name" value="Type I PLP-dependent aspartate aminotransferase-like (Major domain)"/>
    <property type="match status" value="1"/>
</dbReference>
<name>A0ABR4NF52_9FUNG</name>
<dbReference type="Pfam" id="PF00282">
    <property type="entry name" value="Pyridoxal_deC"/>
    <property type="match status" value="1"/>
</dbReference>
<keyword evidence="9" id="KW-1185">Reference proteome</keyword>
<dbReference type="Gene3D" id="3.90.1150.10">
    <property type="entry name" value="Aspartate Aminotransferase, domain 1"/>
    <property type="match status" value="1"/>
</dbReference>
<evidence type="ECO:0000313" key="9">
    <source>
        <dbReference type="Proteomes" id="UP001527925"/>
    </source>
</evidence>
<dbReference type="InterPro" id="IPR015424">
    <property type="entry name" value="PyrdxlP-dep_Trfase"/>
</dbReference>
<keyword evidence="3 7" id="KW-0456">Lyase</keyword>
<dbReference type="Gene3D" id="6.10.140.2150">
    <property type="match status" value="1"/>
</dbReference>
<evidence type="ECO:0000256" key="5">
    <source>
        <dbReference type="ARBA" id="ARBA00038965"/>
    </source>
</evidence>
<comment type="similarity">
    <text evidence="4">Belongs to the group II decarboxylase family. Sphingosine-1-phosphate lyase subfamily.</text>
</comment>
<proteinExistence type="inferred from homology"/>
<dbReference type="InterPro" id="IPR015421">
    <property type="entry name" value="PyrdxlP-dep_Trfase_major"/>
</dbReference>
<dbReference type="Proteomes" id="UP001527925">
    <property type="component" value="Unassembled WGS sequence"/>
</dbReference>
<sequence>MAAQSLMERPRHVLALLLSLPPLDLLKNILLGLFVQRILRKVYRQVRVRGVVGASSLFIKAVAQAVISLVRSSMPGADALVKKEVDKHIESVQRSVAPELPGVNKYLTLPPNGLADGFVRQELVKHKDLGHVDWEGGRVSGAIYHGGDELNSLITEAYGMFTISNPLHPEVFPGIRKMEAEIVSMVSAMYHGPAGVCGSVTSGGTESILMAVKTYRDMARDLRGITEPEMVLPVTAHAAFDKAANYFGITIVHIPMVPATGKVDLAKAAAAINSNTIMIVGSAPGFPHGIVDDIPALAALARKHRIGMHVDCCLGGFIVPFAEAAGFPLPHHVDFRVEGVTSISVDPHKYGFAPKGTSVVLYRSKDIRKYQYFVQTEWPGGVYGSPSIAGSRPGALIAGCWATMIHFGYSGYVQTTKEIIGAARRLAAGIEKIDGLRLMGEPLLSVVAFEAILPIKTYAVADLLSRKGWHLNVLQFPASIHMACTMRTVPAVDDLLADIEEAVATLRKDPTAGNGDLAAIYGSAATVPDRTIIADITRGFLDGLTKI</sequence>
<dbReference type="EMBL" id="JADGIZ020000007">
    <property type="protein sequence ID" value="KAL2918163.1"/>
    <property type="molecule type" value="Genomic_DNA"/>
</dbReference>
<reference evidence="8 9" key="1">
    <citation type="submission" date="2023-09" db="EMBL/GenBank/DDBJ databases">
        <title>Pangenome analysis of Batrachochytrium dendrobatidis and related Chytrids.</title>
        <authorList>
            <person name="Yacoub M.N."/>
            <person name="Stajich J.E."/>
            <person name="James T.Y."/>
        </authorList>
    </citation>
    <scope>NUCLEOTIDE SEQUENCE [LARGE SCALE GENOMIC DNA]</scope>
    <source>
        <strain evidence="8 9">JEL0888</strain>
    </source>
</reference>
<dbReference type="EC" id="4.1.2.27" evidence="5"/>
<evidence type="ECO:0000256" key="3">
    <source>
        <dbReference type="ARBA" id="ARBA00023239"/>
    </source>
</evidence>
<dbReference type="InterPro" id="IPR002129">
    <property type="entry name" value="PyrdxlP-dep_de-COase"/>
</dbReference>
<evidence type="ECO:0000313" key="8">
    <source>
        <dbReference type="EMBL" id="KAL2918163.1"/>
    </source>
</evidence>
<dbReference type="InterPro" id="IPR015422">
    <property type="entry name" value="PyrdxlP-dep_Trfase_small"/>
</dbReference>
<comment type="cofactor">
    <cofactor evidence="1 7">
        <name>pyridoxal 5'-phosphate</name>
        <dbReference type="ChEBI" id="CHEBI:597326"/>
    </cofactor>
</comment>
<accession>A0ABR4NF52</accession>
<evidence type="ECO:0000256" key="7">
    <source>
        <dbReference type="RuleBase" id="RU000382"/>
    </source>
</evidence>
<evidence type="ECO:0000256" key="4">
    <source>
        <dbReference type="ARBA" id="ARBA00038302"/>
    </source>
</evidence>
<evidence type="ECO:0000256" key="6">
    <source>
        <dbReference type="ARBA" id="ARBA00042568"/>
    </source>
</evidence>
<dbReference type="InterPro" id="IPR050477">
    <property type="entry name" value="GrpII_AminoAcid_Decarb"/>
</dbReference>
<dbReference type="PANTHER" id="PTHR42735:SF6">
    <property type="entry name" value="SPHINGOSINE-1-PHOSPHATE LYASE 1"/>
    <property type="match status" value="1"/>
</dbReference>
<evidence type="ECO:0000256" key="1">
    <source>
        <dbReference type="ARBA" id="ARBA00001933"/>
    </source>
</evidence>
<organism evidence="8 9">
    <name type="scientific">Polyrhizophydium stewartii</name>
    <dbReference type="NCBI Taxonomy" id="2732419"/>
    <lineage>
        <taxon>Eukaryota</taxon>
        <taxon>Fungi</taxon>
        <taxon>Fungi incertae sedis</taxon>
        <taxon>Chytridiomycota</taxon>
        <taxon>Chytridiomycota incertae sedis</taxon>
        <taxon>Chytridiomycetes</taxon>
        <taxon>Rhizophydiales</taxon>
        <taxon>Rhizophydiales incertae sedis</taxon>
        <taxon>Polyrhizophydium</taxon>
    </lineage>
</organism>
<gene>
    <name evidence="8" type="primary">DPL1</name>
    <name evidence="8" type="ORF">HK105_202090</name>
</gene>